<dbReference type="Pfam" id="PF02515">
    <property type="entry name" value="CoA_transf_3"/>
    <property type="match status" value="1"/>
</dbReference>
<dbReference type="EMBL" id="JBEFKJ010000012">
    <property type="protein sequence ID" value="KAL2043209.1"/>
    <property type="molecule type" value="Genomic_DNA"/>
</dbReference>
<proteinExistence type="inferred from homology"/>
<evidence type="ECO:0000256" key="1">
    <source>
        <dbReference type="ARBA" id="ARBA00008383"/>
    </source>
</evidence>
<sequence length="111" mass="12516">MIGLQGYRPDLTDYHDCIELIESRMKEDSVAELEDLNAKNRQAGVTCLKYDDFKQMPYYQFVPENAGIRFLELCSIIAGPTMVCSIAEYGAGVVKVTSPYLSDVPFFQIYG</sequence>
<dbReference type="Proteomes" id="UP001590950">
    <property type="component" value="Unassembled WGS sequence"/>
</dbReference>
<dbReference type="InterPro" id="IPR003673">
    <property type="entry name" value="CoA-Trfase_fam_III"/>
</dbReference>
<dbReference type="Gene3D" id="3.40.50.10540">
    <property type="entry name" value="Crotonobetainyl-coa:carnitine coa-transferase, domain 1"/>
    <property type="match status" value="1"/>
</dbReference>
<protein>
    <submittedName>
        <fullName evidence="2">Uncharacterized protein</fullName>
    </submittedName>
</protein>
<dbReference type="InterPro" id="IPR023606">
    <property type="entry name" value="CoA-Trfase_III_dom_1_sf"/>
</dbReference>
<dbReference type="PANTHER" id="PTHR48229">
    <property type="entry name" value="CAIB/BAIF FAMILY ENZYME (AFU_ORTHOLOGUE AFUA_1G05360)-RELATED"/>
    <property type="match status" value="1"/>
</dbReference>
<comment type="similarity">
    <text evidence="1">Belongs to the CoA-transferase III family.</text>
</comment>
<evidence type="ECO:0000313" key="2">
    <source>
        <dbReference type="EMBL" id="KAL2043209.1"/>
    </source>
</evidence>
<comment type="caution">
    <text evidence="2">The sequence shown here is derived from an EMBL/GenBank/DDBJ whole genome shotgun (WGS) entry which is preliminary data.</text>
</comment>
<keyword evidence="3" id="KW-1185">Reference proteome</keyword>
<dbReference type="PANTHER" id="PTHR48229:SF1">
    <property type="entry name" value="ALPHA METHYLACYL-COA RACEMASE-RELATED"/>
    <property type="match status" value="1"/>
</dbReference>
<dbReference type="InterPro" id="IPR052985">
    <property type="entry name" value="CoA-trans_III_biosynth/detox"/>
</dbReference>
<reference evidence="2 3" key="1">
    <citation type="submission" date="2024-09" db="EMBL/GenBank/DDBJ databases">
        <title>Rethinking Asexuality: The Enigmatic Case of Functional Sexual Genes in Lepraria (Stereocaulaceae).</title>
        <authorList>
            <person name="Doellman M."/>
            <person name="Sun Y."/>
            <person name="Barcenas-Pena A."/>
            <person name="Lumbsch H.T."/>
            <person name="Grewe F."/>
        </authorList>
    </citation>
    <scope>NUCLEOTIDE SEQUENCE [LARGE SCALE GENOMIC DNA]</scope>
    <source>
        <strain evidence="2 3">Mercado 3170</strain>
    </source>
</reference>
<gene>
    <name evidence="2" type="ORF">N7G274_004269</name>
</gene>
<evidence type="ECO:0000313" key="3">
    <source>
        <dbReference type="Proteomes" id="UP001590950"/>
    </source>
</evidence>
<name>A0ABR4ACJ7_9LECA</name>
<accession>A0ABR4ACJ7</accession>
<organism evidence="2 3">
    <name type="scientific">Stereocaulon virgatum</name>
    <dbReference type="NCBI Taxonomy" id="373712"/>
    <lineage>
        <taxon>Eukaryota</taxon>
        <taxon>Fungi</taxon>
        <taxon>Dikarya</taxon>
        <taxon>Ascomycota</taxon>
        <taxon>Pezizomycotina</taxon>
        <taxon>Lecanoromycetes</taxon>
        <taxon>OSLEUM clade</taxon>
        <taxon>Lecanoromycetidae</taxon>
        <taxon>Lecanorales</taxon>
        <taxon>Lecanorineae</taxon>
        <taxon>Stereocaulaceae</taxon>
        <taxon>Stereocaulon</taxon>
    </lineage>
</organism>
<dbReference type="SUPFAM" id="SSF89796">
    <property type="entry name" value="CoA-transferase family III (CaiB/BaiF)"/>
    <property type="match status" value="1"/>
</dbReference>